<sequence length="195" mass="21438">MRRWVLVIWLAAVLALGSATATLWLSHRGQVSLAPSDLGQGNYQLVQMGGAPFTRDTLRGSPSLVFFGFTHCPDVCPTTLGDLAIWKEELGEEGRKLRVFFVSVDPERDSASILEEYLGWLPGAFGITGSREETDRALRSFRVFARKIPLEGGNYTMDHSSSVLMFDAQGRFSGTIAYQAPPDEALGKIRDLLNG</sequence>
<evidence type="ECO:0000256" key="3">
    <source>
        <dbReference type="PIRSR" id="PIRSR603782-1"/>
    </source>
</evidence>
<accession>A0A239Q322</accession>
<dbReference type="PANTHER" id="PTHR12151:SF25">
    <property type="entry name" value="LINALOOL DEHYDRATASE_ISOMERASE DOMAIN-CONTAINING PROTEIN"/>
    <property type="match status" value="1"/>
</dbReference>
<evidence type="ECO:0000256" key="2">
    <source>
        <dbReference type="ARBA" id="ARBA00023008"/>
    </source>
</evidence>
<keyword evidence="2 3" id="KW-0186">Copper</keyword>
<dbReference type="EMBL" id="FZQB01000038">
    <property type="protein sequence ID" value="SNT76904.1"/>
    <property type="molecule type" value="Genomic_DNA"/>
</dbReference>
<feature type="binding site" evidence="3">
    <location>
        <position position="76"/>
    </location>
    <ligand>
        <name>Cu cation</name>
        <dbReference type="ChEBI" id="CHEBI:23378"/>
    </ligand>
</feature>
<dbReference type="Proteomes" id="UP000198307">
    <property type="component" value="Unassembled WGS sequence"/>
</dbReference>
<name>A0A239Q322_9RHOB</name>
<organism evidence="6 7">
    <name type="scientific">Paracoccus seriniphilus</name>
    <dbReference type="NCBI Taxonomy" id="184748"/>
    <lineage>
        <taxon>Bacteria</taxon>
        <taxon>Pseudomonadati</taxon>
        <taxon>Pseudomonadota</taxon>
        <taxon>Alphaproteobacteria</taxon>
        <taxon>Rhodobacterales</taxon>
        <taxon>Paracoccaceae</taxon>
        <taxon>Paracoccus</taxon>
    </lineage>
</organism>
<evidence type="ECO:0000256" key="1">
    <source>
        <dbReference type="ARBA" id="ARBA00010996"/>
    </source>
</evidence>
<dbReference type="InterPro" id="IPR036249">
    <property type="entry name" value="Thioredoxin-like_sf"/>
</dbReference>
<keyword evidence="3" id="KW-0479">Metal-binding</keyword>
<dbReference type="SUPFAM" id="SSF52833">
    <property type="entry name" value="Thioredoxin-like"/>
    <property type="match status" value="1"/>
</dbReference>
<feature type="disulfide bond" description="Redox-active" evidence="4">
    <location>
        <begin position="72"/>
        <end position="76"/>
    </location>
</feature>
<evidence type="ECO:0000313" key="7">
    <source>
        <dbReference type="Proteomes" id="UP000198307"/>
    </source>
</evidence>
<feature type="binding site" evidence="3">
    <location>
        <position position="72"/>
    </location>
    <ligand>
        <name>Cu cation</name>
        <dbReference type="ChEBI" id="CHEBI:23378"/>
    </ligand>
</feature>
<dbReference type="RefSeq" id="WP_089346179.1">
    <property type="nucleotide sequence ID" value="NZ_CP067130.1"/>
</dbReference>
<evidence type="ECO:0000259" key="5">
    <source>
        <dbReference type="PROSITE" id="PS51352"/>
    </source>
</evidence>
<dbReference type="AlphaFoldDB" id="A0A239Q322"/>
<gene>
    <name evidence="6" type="ORF">SAMN05444959_1381</name>
</gene>
<protein>
    <submittedName>
        <fullName evidence="6">Protein SCO1/2</fullName>
    </submittedName>
</protein>
<keyword evidence="7" id="KW-1185">Reference proteome</keyword>
<dbReference type="CDD" id="cd02968">
    <property type="entry name" value="SCO"/>
    <property type="match status" value="1"/>
</dbReference>
<comment type="similarity">
    <text evidence="1">Belongs to the SCO1/2 family.</text>
</comment>
<keyword evidence="4" id="KW-1015">Disulfide bond</keyword>
<feature type="domain" description="Thioredoxin" evidence="5">
    <location>
        <begin position="5"/>
        <end position="194"/>
    </location>
</feature>
<feature type="binding site" evidence="3">
    <location>
        <position position="159"/>
    </location>
    <ligand>
        <name>Cu cation</name>
        <dbReference type="ChEBI" id="CHEBI:23378"/>
    </ligand>
</feature>
<dbReference type="InterPro" id="IPR003782">
    <property type="entry name" value="SCO1/SenC"/>
</dbReference>
<dbReference type="Pfam" id="PF02630">
    <property type="entry name" value="SCO1-SenC"/>
    <property type="match status" value="1"/>
</dbReference>
<dbReference type="PANTHER" id="PTHR12151">
    <property type="entry name" value="ELECTRON TRANSPORT PROTIN SCO1/SENC FAMILY MEMBER"/>
    <property type="match status" value="1"/>
</dbReference>
<dbReference type="Gene3D" id="3.40.30.10">
    <property type="entry name" value="Glutaredoxin"/>
    <property type="match status" value="1"/>
</dbReference>
<reference evidence="6 7" key="1">
    <citation type="submission" date="2017-07" db="EMBL/GenBank/DDBJ databases">
        <authorList>
            <person name="Sun Z.S."/>
            <person name="Albrecht U."/>
            <person name="Echele G."/>
            <person name="Lee C.C."/>
        </authorList>
    </citation>
    <scope>NUCLEOTIDE SEQUENCE [LARGE SCALE GENOMIC DNA]</scope>
    <source>
        <strain evidence="6 7">DSM 14827</strain>
    </source>
</reference>
<evidence type="ECO:0000256" key="4">
    <source>
        <dbReference type="PIRSR" id="PIRSR603782-2"/>
    </source>
</evidence>
<dbReference type="InterPro" id="IPR013766">
    <property type="entry name" value="Thioredoxin_domain"/>
</dbReference>
<dbReference type="GO" id="GO:0046872">
    <property type="term" value="F:metal ion binding"/>
    <property type="evidence" value="ECO:0007669"/>
    <property type="project" value="UniProtKB-KW"/>
</dbReference>
<dbReference type="OrthoDB" id="9790194at2"/>
<evidence type="ECO:0000313" key="6">
    <source>
        <dbReference type="EMBL" id="SNT76904.1"/>
    </source>
</evidence>
<proteinExistence type="inferred from homology"/>
<dbReference type="PROSITE" id="PS51352">
    <property type="entry name" value="THIOREDOXIN_2"/>
    <property type="match status" value="1"/>
</dbReference>